<keyword evidence="3" id="KW-1185">Reference proteome</keyword>
<dbReference type="EnsemblMetazoa" id="LLOJ008216-RA">
    <property type="protein sequence ID" value="LLOJ008216-PA"/>
    <property type="gene ID" value="LLOJ008216"/>
</dbReference>
<dbReference type="EMBL" id="AJWK01027768">
    <property type="status" value="NOT_ANNOTATED_CDS"/>
    <property type="molecule type" value="Genomic_DNA"/>
</dbReference>
<evidence type="ECO:0000313" key="3">
    <source>
        <dbReference type="Proteomes" id="UP000092461"/>
    </source>
</evidence>
<dbReference type="EMBL" id="AJWK01027769">
    <property type="status" value="NOT_ANNOTATED_CDS"/>
    <property type="molecule type" value="Genomic_DNA"/>
</dbReference>
<dbReference type="AlphaFoldDB" id="A0A1B0CTL6"/>
<feature type="compositionally biased region" description="Polar residues" evidence="1">
    <location>
        <begin position="16"/>
        <end position="30"/>
    </location>
</feature>
<dbReference type="VEuPathDB" id="VectorBase:LLONM1_008201"/>
<accession>A0A1B0CTL6</accession>
<dbReference type="Proteomes" id="UP000092461">
    <property type="component" value="Unassembled WGS sequence"/>
</dbReference>
<evidence type="ECO:0000313" key="2">
    <source>
        <dbReference type="EnsemblMetazoa" id="LLOJ008216-PA"/>
    </source>
</evidence>
<feature type="compositionally biased region" description="Low complexity" evidence="1">
    <location>
        <begin position="115"/>
        <end position="142"/>
    </location>
</feature>
<feature type="region of interest" description="Disordered" evidence="1">
    <location>
        <begin position="166"/>
        <end position="268"/>
    </location>
</feature>
<evidence type="ECO:0000256" key="1">
    <source>
        <dbReference type="SAM" id="MobiDB-lite"/>
    </source>
</evidence>
<organism evidence="2 3">
    <name type="scientific">Lutzomyia longipalpis</name>
    <name type="common">Sand fly</name>
    <dbReference type="NCBI Taxonomy" id="7200"/>
    <lineage>
        <taxon>Eukaryota</taxon>
        <taxon>Metazoa</taxon>
        <taxon>Ecdysozoa</taxon>
        <taxon>Arthropoda</taxon>
        <taxon>Hexapoda</taxon>
        <taxon>Insecta</taxon>
        <taxon>Pterygota</taxon>
        <taxon>Neoptera</taxon>
        <taxon>Endopterygota</taxon>
        <taxon>Diptera</taxon>
        <taxon>Nematocera</taxon>
        <taxon>Psychodoidea</taxon>
        <taxon>Psychodidae</taxon>
        <taxon>Lutzomyia</taxon>
        <taxon>Lutzomyia</taxon>
    </lineage>
</organism>
<protein>
    <submittedName>
        <fullName evidence="2">Uncharacterized protein</fullName>
    </submittedName>
</protein>
<sequence length="268" mass="29255">MQESGPPPQFGELHTIPNSMHQRVMQQQHPGQFEGQIDKGGPKGGPKNSQAQQNTCFSPENTQKQMGQMPRIGMKRKHEDEPGSVSTSPRIGMGNSCGDFIVNVRETQKTGCPETATTSANGNTNTSGSPSTTNASASTYAADESKMESGKTVNKVSMVPLMGAEGQPEQMSYSSGNYLPSQQSQQQRYMMEKNSDFGCGGQGKNDENYGPPQMPMRNEYRPNMRRYGGPDPNAPMMDRGVMLPPPPHPGVFNRPGPYGGYQPRYRSQ</sequence>
<proteinExistence type="predicted"/>
<feature type="compositionally biased region" description="Polar residues" evidence="1">
    <location>
        <begin position="169"/>
        <end position="188"/>
    </location>
</feature>
<reference evidence="2" key="1">
    <citation type="submission" date="2020-05" db="UniProtKB">
        <authorList>
            <consortium name="EnsemblMetazoa"/>
        </authorList>
    </citation>
    <scope>IDENTIFICATION</scope>
    <source>
        <strain evidence="2">Jacobina</strain>
    </source>
</reference>
<name>A0A1B0CTL6_LUTLO</name>
<dbReference type="VEuPathDB" id="VectorBase:LLOJ008216"/>
<feature type="compositionally biased region" description="Polar residues" evidence="1">
    <location>
        <begin position="47"/>
        <end position="66"/>
    </location>
</feature>
<feature type="region of interest" description="Disordered" evidence="1">
    <location>
        <begin position="1"/>
        <end position="153"/>
    </location>
</feature>